<name>A0A4U1C2T5_9SPHI</name>
<dbReference type="CDD" id="cd03801">
    <property type="entry name" value="GT4_PimA-like"/>
    <property type="match status" value="1"/>
</dbReference>
<evidence type="ECO:0000313" key="2">
    <source>
        <dbReference type="EMBL" id="TKB98616.1"/>
    </source>
</evidence>
<keyword evidence="2" id="KW-0808">Transferase</keyword>
<evidence type="ECO:0000313" key="3">
    <source>
        <dbReference type="Proteomes" id="UP000308181"/>
    </source>
</evidence>
<comment type="caution">
    <text evidence="2">The sequence shown here is derived from an EMBL/GenBank/DDBJ whole genome shotgun (WGS) entry which is preliminary data.</text>
</comment>
<sequence length="340" mass="38544">MKILIFSPSFLPVLGGLENMMDFLARGLSELGVEVIVITLVGNKPIADNIETTPYKTVRNPSIFQFYNYYKECDAYLNFNISLKGLWPLFFKRKPFFVSHQITYTNIDGSIDLLERIKRYIAKFSINIYCSEFVKDSLNFNKGCVIGNCYNDHLFKNLSKQREFDIVFVGRLVSDKGVDTLVNALHLLKKNDHLCPSLTIIGTGPELENLKNIVFSLNLNHQIIFSGKHIGQSLVNLLNQHKLMVVPSKWKEPFGIVALEGLACGCDLMVSQNGGLIEASGKQSLNFQNGDIESLYFQLKTYFTSKNTLFDKSSVETHLKSHSILSTSKKYLEFIKKHTS</sequence>
<dbReference type="Pfam" id="PF00534">
    <property type="entry name" value="Glycos_transf_1"/>
    <property type="match status" value="1"/>
</dbReference>
<dbReference type="SUPFAM" id="SSF53756">
    <property type="entry name" value="UDP-Glycosyltransferase/glycogen phosphorylase"/>
    <property type="match status" value="1"/>
</dbReference>
<evidence type="ECO:0000259" key="1">
    <source>
        <dbReference type="Pfam" id="PF00534"/>
    </source>
</evidence>
<dbReference type="Gene3D" id="3.40.50.2000">
    <property type="entry name" value="Glycogen Phosphorylase B"/>
    <property type="match status" value="2"/>
</dbReference>
<dbReference type="PANTHER" id="PTHR45947">
    <property type="entry name" value="SULFOQUINOVOSYL TRANSFERASE SQD2"/>
    <property type="match status" value="1"/>
</dbReference>
<reference evidence="2 3" key="1">
    <citation type="submission" date="2019-04" db="EMBL/GenBank/DDBJ databases">
        <title>Pedobacter sp. AR-3-17 sp. nov., isolated from Arctic soil.</title>
        <authorList>
            <person name="Dahal R.H."/>
            <person name="Kim D.-U."/>
        </authorList>
    </citation>
    <scope>NUCLEOTIDE SEQUENCE [LARGE SCALE GENOMIC DNA]</scope>
    <source>
        <strain evidence="2 3">AR-3-17</strain>
    </source>
</reference>
<feature type="domain" description="Glycosyl transferase family 1" evidence="1">
    <location>
        <begin position="154"/>
        <end position="289"/>
    </location>
</feature>
<dbReference type="EMBL" id="SWBP01000002">
    <property type="protein sequence ID" value="TKB98616.1"/>
    <property type="molecule type" value="Genomic_DNA"/>
</dbReference>
<organism evidence="2 3">
    <name type="scientific">Pedobacter cryophilus</name>
    <dbReference type="NCBI Taxonomy" id="2571271"/>
    <lineage>
        <taxon>Bacteria</taxon>
        <taxon>Pseudomonadati</taxon>
        <taxon>Bacteroidota</taxon>
        <taxon>Sphingobacteriia</taxon>
        <taxon>Sphingobacteriales</taxon>
        <taxon>Sphingobacteriaceae</taxon>
        <taxon>Pedobacter</taxon>
    </lineage>
</organism>
<gene>
    <name evidence="2" type="ORF">FA046_05725</name>
</gene>
<keyword evidence="3" id="KW-1185">Reference proteome</keyword>
<accession>A0A4U1C2T5</accession>
<dbReference type="InterPro" id="IPR001296">
    <property type="entry name" value="Glyco_trans_1"/>
</dbReference>
<proteinExistence type="predicted"/>
<dbReference type="RefSeq" id="WP_136825432.1">
    <property type="nucleotide sequence ID" value="NZ_SWBP01000002.1"/>
</dbReference>
<dbReference type="GO" id="GO:0016757">
    <property type="term" value="F:glycosyltransferase activity"/>
    <property type="evidence" value="ECO:0007669"/>
    <property type="project" value="InterPro"/>
</dbReference>
<dbReference type="InterPro" id="IPR050194">
    <property type="entry name" value="Glycosyltransferase_grp1"/>
</dbReference>
<dbReference type="OrthoDB" id="9787111at2"/>
<dbReference type="Proteomes" id="UP000308181">
    <property type="component" value="Unassembled WGS sequence"/>
</dbReference>
<protein>
    <submittedName>
        <fullName evidence="2">Glycosyltransferase family 4 protein</fullName>
    </submittedName>
</protein>
<dbReference type="AlphaFoldDB" id="A0A4U1C2T5"/>
<dbReference type="PANTHER" id="PTHR45947:SF3">
    <property type="entry name" value="SULFOQUINOVOSYL TRANSFERASE SQD2"/>
    <property type="match status" value="1"/>
</dbReference>